<sequence>MSCSDLCTILWSRCIIADKEGDPGLIKDVEDLMMEMKRKGYDLPSVPPLFRLLKGISTLPSTTALIDSALDDLAMSVANDNNPIRRQLQAKQVNFLLYSLTEGKGIVGGYARKWQGRRRLLEVMMPVVGGYINEGDTAFTRDTAVSCLRAYARSCTINGISNEMTYLTKELIRDVTPWIQKTLNDSDTLPITWLTNMLFIYSSSSETCFDYKSEATPMVLSRIVAMLEAQRFDIAAVKCVDIISYMSRVGIVSDVLLDYCITNSVPSGRLLRAVCKLGITFKQLEVLLGKEGLSVAVEDWVLPMAIAFMEGEGDTRVMPGSDMIELCRTLDRARLTDDAILGLYILKQCEGFNDVVAPLLDVDQVASPPPPPRSPTGWALEAAGVVGDGAVPGFIMDNGYRVQLAIPSDRISIRLVQPKGYVLQREDMAVRLSARYRARVELMRRLGWKEICLSAMEWISTDNAGGKLALIMHERVS</sequence>
<keyword evidence="2" id="KW-1185">Reference proteome</keyword>
<evidence type="ECO:0000313" key="2">
    <source>
        <dbReference type="Proteomes" id="UP000591131"/>
    </source>
</evidence>
<dbReference type="EMBL" id="JAAPAO010001476">
    <property type="protein sequence ID" value="KAF4649625.1"/>
    <property type="molecule type" value="Genomic_DNA"/>
</dbReference>
<feature type="non-terminal residue" evidence="1">
    <location>
        <position position="477"/>
    </location>
</feature>
<comment type="caution">
    <text evidence="1">The sequence shown here is derived from an EMBL/GenBank/DDBJ whole genome shotgun (WGS) entry which is preliminary data.</text>
</comment>
<proteinExistence type="predicted"/>
<dbReference type="Proteomes" id="UP000591131">
    <property type="component" value="Unassembled WGS sequence"/>
</dbReference>
<protein>
    <submittedName>
        <fullName evidence="1">Uncharacterized protein</fullName>
    </submittedName>
</protein>
<gene>
    <name evidence="1" type="ORF">FOL47_001886</name>
</gene>
<accession>A0A7J6KQN8</accession>
<dbReference type="OrthoDB" id="430100at2759"/>
<evidence type="ECO:0000313" key="1">
    <source>
        <dbReference type="EMBL" id="KAF4649625.1"/>
    </source>
</evidence>
<dbReference type="AlphaFoldDB" id="A0A7J6KQN8"/>
<name>A0A7J6KQN8_PERCH</name>
<organism evidence="1 2">
    <name type="scientific">Perkinsus chesapeaki</name>
    <name type="common">Clam parasite</name>
    <name type="synonym">Perkinsus andrewsi</name>
    <dbReference type="NCBI Taxonomy" id="330153"/>
    <lineage>
        <taxon>Eukaryota</taxon>
        <taxon>Sar</taxon>
        <taxon>Alveolata</taxon>
        <taxon>Perkinsozoa</taxon>
        <taxon>Perkinsea</taxon>
        <taxon>Perkinsida</taxon>
        <taxon>Perkinsidae</taxon>
        <taxon>Perkinsus</taxon>
    </lineage>
</organism>
<reference evidence="1 2" key="1">
    <citation type="submission" date="2020-04" db="EMBL/GenBank/DDBJ databases">
        <title>Perkinsus chesapeaki whole genome sequence.</title>
        <authorList>
            <person name="Bogema D.R."/>
        </authorList>
    </citation>
    <scope>NUCLEOTIDE SEQUENCE [LARGE SCALE GENOMIC DNA]</scope>
    <source>
        <strain evidence="1">ATCC PRA-425</strain>
    </source>
</reference>